<dbReference type="AlphaFoldDB" id="A0A5N5SNI6"/>
<keyword evidence="2" id="KW-1185">Reference proteome</keyword>
<dbReference type="Proteomes" id="UP000326759">
    <property type="component" value="Unassembled WGS sequence"/>
</dbReference>
<dbReference type="EMBL" id="SEYY01022322">
    <property type="protein sequence ID" value="KAB7495645.1"/>
    <property type="molecule type" value="Genomic_DNA"/>
</dbReference>
<dbReference type="PANTHER" id="PTHR47412">
    <property type="entry name" value="FI01434P-RELATED"/>
    <property type="match status" value="1"/>
</dbReference>
<dbReference type="OrthoDB" id="9974378at2759"/>
<reference evidence="1 2" key="1">
    <citation type="journal article" date="2019" name="PLoS Biol.">
        <title>Sex chromosomes control vertical transmission of feminizing Wolbachia symbionts in an isopod.</title>
        <authorList>
            <person name="Becking T."/>
            <person name="Chebbi M.A."/>
            <person name="Giraud I."/>
            <person name="Moumen B."/>
            <person name="Laverre T."/>
            <person name="Caubet Y."/>
            <person name="Peccoud J."/>
            <person name="Gilbert C."/>
            <person name="Cordaux R."/>
        </authorList>
    </citation>
    <scope>NUCLEOTIDE SEQUENCE [LARGE SCALE GENOMIC DNA]</scope>
    <source>
        <strain evidence="1">ANa2</strain>
        <tissue evidence="1">Whole body excluding digestive tract and cuticle</tissue>
    </source>
</reference>
<comment type="caution">
    <text evidence="1">The sequence shown here is derived from an EMBL/GenBank/DDBJ whole genome shotgun (WGS) entry which is preliminary data.</text>
</comment>
<dbReference type="GO" id="GO:0016740">
    <property type="term" value="F:transferase activity"/>
    <property type="evidence" value="ECO:0007669"/>
    <property type="project" value="UniProtKB-KW"/>
</dbReference>
<organism evidence="1 2">
    <name type="scientific">Armadillidium nasatum</name>
    <dbReference type="NCBI Taxonomy" id="96803"/>
    <lineage>
        <taxon>Eukaryota</taxon>
        <taxon>Metazoa</taxon>
        <taxon>Ecdysozoa</taxon>
        <taxon>Arthropoda</taxon>
        <taxon>Crustacea</taxon>
        <taxon>Multicrustacea</taxon>
        <taxon>Malacostraca</taxon>
        <taxon>Eumalacostraca</taxon>
        <taxon>Peracarida</taxon>
        <taxon>Isopoda</taxon>
        <taxon>Oniscidea</taxon>
        <taxon>Crinocheta</taxon>
        <taxon>Armadillidiidae</taxon>
        <taxon>Armadillidium</taxon>
    </lineage>
</organism>
<sequence>MFKLYNVPISEMKFGVSFVVKTMFSASLRLVIEIGTRTKSFKGWEPFYIGTNDEPIFDERLSSEGRANKMTQAYAMCLLGYEYHVLDNAFLVHKPGIKLPNQNYMRSNLVKIQKQLIYNIIVKEYKKYYGYRKECKVMT</sequence>
<dbReference type="PANTHER" id="PTHR47412:SF1">
    <property type="entry name" value="FI01434P-RELATED"/>
    <property type="match status" value="1"/>
</dbReference>
<evidence type="ECO:0000313" key="1">
    <source>
        <dbReference type="EMBL" id="KAB7495645.1"/>
    </source>
</evidence>
<protein>
    <submittedName>
        <fullName evidence="1">Beta-1,4-glucuronyltransferase 1</fullName>
    </submittedName>
</protein>
<accession>A0A5N5SNI6</accession>
<proteinExistence type="predicted"/>
<name>A0A5N5SNI6_9CRUS</name>
<evidence type="ECO:0000313" key="2">
    <source>
        <dbReference type="Proteomes" id="UP000326759"/>
    </source>
</evidence>
<keyword evidence="1" id="KW-0808">Transferase</keyword>
<dbReference type="Pfam" id="PF13896">
    <property type="entry name" value="Glyco_transf_49"/>
    <property type="match status" value="1"/>
</dbReference>
<gene>
    <name evidence="1" type="ORF">Anas_11841</name>
</gene>